<accession>A0A561WP97</accession>
<dbReference type="AlphaFoldDB" id="A0A561WP97"/>
<reference evidence="1 2" key="1">
    <citation type="submission" date="2019-06" db="EMBL/GenBank/DDBJ databases">
        <title>Sequencing the genomes of 1000 actinobacteria strains.</title>
        <authorList>
            <person name="Klenk H.-P."/>
        </authorList>
    </citation>
    <scope>NUCLEOTIDE SEQUENCE [LARGE SCALE GENOMIC DNA]</scope>
    <source>
        <strain evidence="1 2">DSM 43866</strain>
    </source>
</reference>
<protein>
    <submittedName>
        <fullName evidence="1">Uncharacterized protein</fullName>
    </submittedName>
</protein>
<dbReference type="OrthoDB" id="3404351at2"/>
<sequence length="74" mass="8209">MNDATIPDTTTRKPGTVSVHTNGVTKVRLIQEALSRARMRRPQSDRAPEAYRSARRIAMEGRKQAARELGVGGY</sequence>
<evidence type="ECO:0000313" key="1">
    <source>
        <dbReference type="EMBL" id="TWG25685.1"/>
    </source>
</evidence>
<proteinExistence type="predicted"/>
<evidence type="ECO:0000313" key="2">
    <source>
        <dbReference type="Proteomes" id="UP000320239"/>
    </source>
</evidence>
<dbReference type="Proteomes" id="UP000320239">
    <property type="component" value="Unassembled WGS sequence"/>
</dbReference>
<dbReference type="EMBL" id="VIWY01000001">
    <property type="protein sequence ID" value="TWG25685.1"/>
    <property type="molecule type" value="Genomic_DNA"/>
</dbReference>
<gene>
    <name evidence="1" type="ORF">FHX34_101657</name>
</gene>
<organism evidence="1 2">
    <name type="scientific">Actinoplanes teichomyceticus</name>
    <dbReference type="NCBI Taxonomy" id="1867"/>
    <lineage>
        <taxon>Bacteria</taxon>
        <taxon>Bacillati</taxon>
        <taxon>Actinomycetota</taxon>
        <taxon>Actinomycetes</taxon>
        <taxon>Micromonosporales</taxon>
        <taxon>Micromonosporaceae</taxon>
        <taxon>Actinoplanes</taxon>
    </lineage>
</organism>
<comment type="caution">
    <text evidence="1">The sequence shown here is derived from an EMBL/GenBank/DDBJ whole genome shotgun (WGS) entry which is preliminary data.</text>
</comment>
<name>A0A561WP97_ACTTI</name>
<keyword evidence="2" id="KW-1185">Reference proteome</keyword>